<dbReference type="Proteomes" id="UP001597181">
    <property type="component" value="Unassembled WGS sequence"/>
</dbReference>
<keyword evidence="7" id="KW-0119">Carbohydrate metabolism</keyword>
<dbReference type="Pfam" id="PF01081">
    <property type="entry name" value="Aldolase"/>
    <property type="match status" value="1"/>
</dbReference>
<evidence type="ECO:0000256" key="4">
    <source>
        <dbReference type="ARBA" id="ARBA00011233"/>
    </source>
</evidence>
<evidence type="ECO:0000256" key="5">
    <source>
        <dbReference type="ARBA" id="ARBA00013063"/>
    </source>
</evidence>
<evidence type="ECO:0000256" key="1">
    <source>
        <dbReference type="ARBA" id="ARBA00000654"/>
    </source>
</evidence>
<dbReference type="RefSeq" id="WP_343962671.1">
    <property type="nucleotide sequence ID" value="NZ_BAAAKZ010000017.1"/>
</dbReference>
<dbReference type="Gene3D" id="3.20.20.70">
    <property type="entry name" value="Aldolase class I"/>
    <property type="match status" value="1"/>
</dbReference>
<dbReference type="EC" id="4.1.2.14" evidence="5"/>
<evidence type="ECO:0000256" key="2">
    <source>
        <dbReference type="ARBA" id="ARBA00004736"/>
    </source>
</evidence>
<comment type="subunit">
    <text evidence="4">Homotrimer.</text>
</comment>
<dbReference type="SUPFAM" id="SSF51569">
    <property type="entry name" value="Aldolase"/>
    <property type="match status" value="1"/>
</dbReference>
<dbReference type="PANTHER" id="PTHR30246:SF1">
    <property type="entry name" value="2-DEHYDRO-3-DEOXY-6-PHOSPHOGALACTONATE ALDOLASE-RELATED"/>
    <property type="match status" value="1"/>
</dbReference>
<dbReference type="PROSITE" id="PS00159">
    <property type="entry name" value="ALDOLASE_KDPG_KHG_1"/>
    <property type="match status" value="1"/>
</dbReference>
<keyword evidence="6" id="KW-0456">Lyase</keyword>
<keyword evidence="9" id="KW-1185">Reference proteome</keyword>
<reference evidence="9" key="1">
    <citation type="journal article" date="2019" name="Int. J. Syst. Evol. Microbiol.">
        <title>The Global Catalogue of Microorganisms (GCM) 10K type strain sequencing project: providing services to taxonomists for standard genome sequencing and annotation.</title>
        <authorList>
            <consortium name="The Broad Institute Genomics Platform"/>
            <consortium name="The Broad Institute Genome Sequencing Center for Infectious Disease"/>
            <person name="Wu L."/>
            <person name="Ma J."/>
        </authorList>
    </citation>
    <scope>NUCLEOTIDE SEQUENCE [LARGE SCALE GENOMIC DNA]</scope>
    <source>
        <strain evidence="9">CCUG 50213</strain>
    </source>
</reference>
<sequence>MGVAAGVPAGAPSGDSFGRMLEAVASARLVPVVSLASVEQALPLADALIAGGIAAVEITLRTASGVGAIAALAGYSDRLTVGAGTVVSPEQLDEVADAGAEFVISPGIDEAVVRRSLARGILPIPGVATASEVQLAQRLGLGAVKAFPASLLGGPGFVRAMRGPFPEMRFLPSGGVSLANAAEYLATPGVLAVSGSWMVPDDAVASSDWERIAALGAAAMAALGADPLG</sequence>
<evidence type="ECO:0000256" key="6">
    <source>
        <dbReference type="ARBA" id="ARBA00023239"/>
    </source>
</evidence>
<dbReference type="NCBIfam" id="TIGR01182">
    <property type="entry name" value="eda"/>
    <property type="match status" value="1"/>
</dbReference>
<dbReference type="InterPro" id="IPR031337">
    <property type="entry name" value="KDPG/KHG_AS_1"/>
</dbReference>
<dbReference type="InterPro" id="IPR013785">
    <property type="entry name" value="Aldolase_TIM"/>
</dbReference>
<evidence type="ECO:0000313" key="9">
    <source>
        <dbReference type="Proteomes" id="UP001597181"/>
    </source>
</evidence>
<evidence type="ECO:0000313" key="8">
    <source>
        <dbReference type="EMBL" id="MFD1202765.1"/>
    </source>
</evidence>
<comment type="caution">
    <text evidence="8">The sequence shown here is derived from an EMBL/GenBank/DDBJ whole genome shotgun (WGS) entry which is preliminary data.</text>
</comment>
<gene>
    <name evidence="8" type="ORF">ACFQ3U_12760</name>
</gene>
<proteinExistence type="inferred from homology"/>
<organism evidence="8 9">
    <name type="scientific">Leucobacter albus</name>
    <dbReference type="NCBI Taxonomy" id="272210"/>
    <lineage>
        <taxon>Bacteria</taxon>
        <taxon>Bacillati</taxon>
        <taxon>Actinomycetota</taxon>
        <taxon>Actinomycetes</taxon>
        <taxon>Micrococcales</taxon>
        <taxon>Microbacteriaceae</taxon>
        <taxon>Leucobacter</taxon>
    </lineage>
</organism>
<dbReference type="EMBL" id="JBHTLY010000006">
    <property type="protein sequence ID" value="MFD1202765.1"/>
    <property type="molecule type" value="Genomic_DNA"/>
</dbReference>
<dbReference type="PANTHER" id="PTHR30246">
    <property type="entry name" value="2-KETO-3-DEOXY-6-PHOSPHOGLUCONATE ALDOLASE"/>
    <property type="match status" value="1"/>
</dbReference>
<evidence type="ECO:0000256" key="7">
    <source>
        <dbReference type="ARBA" id="ARBA00023277"/>
    </source>
</evidence>
<accession>A0ABW3TQ53</accession>
<dbReference type="CDD" id="cd00452">
    <property type="entry name" value="KDPG_aldolase"/>
    <property type="match status" value="1"/>
</dbReference>
<comment type="catalytic activity">
    <reaction evidence="1">
        <text>2-dehydro-3-deoxy-6-phospho-D-gluconate = D-glyceraldehyde 3-phosphate + pyruvate</text>
        <dbReference type="Rhea" id="RHEA:17089"/>
        <dbReference type="ChEBI" id="CHEBI:15361"/>
        <dbReference type="ChEBI" id="CHEBI:57569"/>
        <dbReference type="ChEBI" id="CHEBI:59776"/>
        <dbReference type="EC" id="4.1.2.14"/>
    </reaction>
</comment>
<dbReference type="InterPro" id="IPR000887">
    <property type="entry name" value="Aldlse_KDPG_KHG"/>
</dbReference>
<protein>
    <recommendedName>
        <fullName evidence="5">2-dehydro-3-deoxy-phosphogluconate aldolase</fullName>
        <ecNumber evidence="5">4.1.2.14</ecNumber>
    </recommendedName>
</protein>
<name>A0ABW3TQ53_9MICO</name>
<comment type="pathway">
    <text evidence="2">Carbohydrate acid metabolism; 2-dehydro-3-deoxy-D-gluconate degradation; D-glyceraldehyde 3-phosphate and pyruvate from 2-dehydro-3-deoxy-D-gluconate: step 2/2.</text>
</comment>
<comment type="similarity">
    <text evidence="3">Belongs to the KHG/KDPG aldolase family.</text>
</comment>
<evidence type="ECO:0000256" key="3">
    <source>
        <dbReference type="ARBA" id="ARBA00006906"/>
    </source>
</evidence>